<evidence type="ECO:0000313" key="3">
    <source>
        <dbReference type="Proteomes" id="UP001161247"/>
    </source>
</evidence>
<feature type="region of interest" description="Disordered" evidence="1">
    <location>
        <begin position="575"/>
        <end position="603"/>
    </location>
</feature>
<feature type="compositionally biased region" description="Basic residues" evidence="1">
    <location>
        <begin position="575"/>
        <end position="593"/>
    </location>
</feature>
<gene>
    <name evidence="2" type="ORF">OLC1_LOCUS14734</name>
</gene>
<feature type="compositionally biased region" description="Basic and acidic residues" evidence="1">
    <location>
        <begin position="631"/>
        <end position="641"/>
    </location>
</feature>
<feature type="compositionally biased region" description="Polar residues" evidence="1">
    <location>
        <begin position="594"/>
        <end position="603"/>
    </location>
</feature>
<evidence type="ECO:0000313" key="2">
    <source>
        <dbReference type="EMBL" id="CAI9106192.1"/>
    </source>
</evidence>
<reference evidence="2" key="1">
    <citation type="submission" date="2023-03" db="EMBL/GenBank/DDBJ databases">
        <authorList>
            <person name="Julca I."/>
        </authorList>
    </citation>
    <scope>NUCLEOTIDE SEQUENCE</scope>
</reference>
<evidence type="ECO:0000256" key="1">
    <source>
        <dbReference type="SAM" id="MobiDB-lite"/>
    </source>
</evidence>
<name>A0AAV1DE82_OLDCO</name>
<dbReference type="Proteomes" id="UP001161247">
    <property type="component" value="Chromosome 5"/>
</dbReference>
<protein>
    <submittedName>
        <fullName evidence="2">OLC1v1005277C1</fullName>
    </submittedName>
</protein>
<organism evidence="2 3">
    <name type="scientific">Oldenlandia corymbosa var. corymbosa</name>
    <dbReference type="NCBI Taxonomy" id="529605"/>
    <lineage>
        <taxon>Eukaryota</taxon>
        <taxon>Viridiplantae</taxon>
        <taxon>Streptophyta</taxon>
        <taxon>Embryophyta</taxon>
        <taxon>Tracheophyta</taxon>
        <taxon>Spermatophyta</taxon>
        <taxon>Magnoliopsida</taxon>
        <taxon>eudicotyledons</taxon>
        <taxon>Gunneridae</taxon>
        <taxon>Pentapetalae</taxon>
        <taxon>asterids</taxon>
        <taxon>lamiids</taxon>
        <taxon>Gentianales</taxon>
        <taxon>Rubiaceae</taxon>
        <taxon>Rubioideae</taxon>
        <taxon>Spermacoceae</taxon>
        <taxon>Hedyotis-Oldenlandia complex</taxon>
        <taxon>Oldenlandia</taxon>
    </lineage>
</organism>
<proteinExistence type="predicted"/>
<accession>A0AAV1DE82</accession>
<feature type="region of interest" description="Disordered" evidence="1">
    <location>
        <begin position="615"/>
        <end position="641"/>
    </location>
</feature>
<dbReference type="EMBL" id="OX459122">
    <property type="protein sequence ID" value="CAI9106192.1"/>
    <property type="molecule type" value="Genomic_DNA"/>
</dbReference>
<feature type="region of interest" description="Disordered" evidence="1">
    <location>
        <begin position="340"/>
        <end position="365"/>
    </location>
</feature>
<feature type="region of interest" description="Disordered" evidence="1">
    <location>
        <begin position="253"/>
        <end position="312"/>
    </location>
</feature>
<sequence>MQWMKTLSLPCQFKGLIFSEEDHGFRLGVDADARSIPRPHLRTHNMQITDQATSLSWDNLHYSLLGYLIDDKEVDDKAMQNYMTANWSVYTRVLHYDRNFFVIKFASRSELPMILDNGPYAIEGGLLILRCCYDDEDLVLDGIKIDKLSIWVRMHRVPISMLNYRGVADLARRVGEVAIIKEDCVSLGKATYVRAKPLYTSSLRAHTHKKKRSTFIPNLKAEQMMEYYSRVLEFYVQDGFTITDLEEDERVPWYSTQSSGGDDNDSDDDSNPGGHDDANQGDDDDDYQADINADNFYNDDLPPQNGLLPTYQMRGPSEAISLVYYDPSRMAALAAEDFPPSPVMHSESEQNAQPTVLPDLSSEGTPESFHSFNSNHFYMPQSFYTIPENAPPENRLDDLDFVLDLFIPNVPDFPPFDEVTSPVFVLHAAFDDFVIDREKSICSLHSTEIATSDNSTIQSRERLLEKFLSVQLSSVNTSSESSAYSDSSVEPLISPFQSSVIASPSTKSSATIRNRSFSHFTKGSQGWTMSAPAWEDLTDSDSEDSVIQYRMTVQQAVSDPETIPAQVIKKPRGSLKTFRRRSNQHSLRRRRSNKLTATPKRSTSAWCMRIDSDGDSDMEVASDGSPASLKRHSEGSNDDLQRRTKRLATTDQETAIAATGGGASNSVLEDVCKLHGFAMVVPDQPSSPS</sequence>
<feature type="compositionally biased region" description="Acidic residues" evidence="1">
    <location>
        <begin position="279"/>
        <end position="288"/>
    </location>
</feature>
<dbReference type="AlphaFoldDB" id="A0AAV1DE82"/>
<keyword evidence="3" id="KW-1185">Reference proteome</keyword>